<dbReference type="GeneID" id="66934245"/>
<feature type="signal peptide" evidence="1">
    <location>
        <begin position="1"/>
        <end position="20"/>
    </location>
</feature>
<dbReference type="RefSeq" id="XP_043125400.1">
    <property type="nucleotide sequence ID" value="XM_043269465.1"/>
</dbReference>
<organism evidence="3 4">
    <name type="scientific">Aspergillus viridinutans</name>
    <dbReference type="NCBI Taxonomy" id="75553"/>
    <lineage>
        <taxon>Eukaryota</taxon>
        <taxon>Fungi</taxon>
        <taxon>Dikarya</taxon>
        <taxon>Ascomycota</taxon>
        <taxon>Pezizomycotina</taxon>
        <taxon>Eurotiomycetes</taxon>
        <taxon>Eurotiomycetidae</taxon>
        <taxon>Eurotiales</taxon>
        <taxon>Aspergillaceae</taxon>
        <taxon>Aspergillus</taxon>
        <taxon>Aspergillus subgen. Fumigati</taxon>
    </lineage>
</organism>
<keyword evidence="1" id="KW-0732">Signal</keyword>
<sequence>MYFNRKSILLILAVPLGIVASPIQEQSAANGWVEHYRETGRGGGSLIYFGPPTGSQTEQSETVNLQQRSCGNANKTPVCDSSHAARNGNCVALVSELYDNSDATVGESPRQICYQGDSDKNAFCCVSWHSKITGLRKSDLAPYASTSESTAF</sequence>
<evidence type="ECO:0000313" key="3">
    <source>
        <dbReference type="EMBL" id="GIK02214.1"/>
    </source>
</evidence>
<evidence type="ECO:0000259" key="2">
    <source>
        <dbReference type="Pfam" id="PF20493"/>
    </source>
</evidence>
<evidence type="ECO:0000256" key="1">
    <source>
        <dbReference type="SAM" id="SignalP"/>
    </source>
</evidence>
<protein>
    <recommendedName>
        <fullName evidence="2">WD-like domain-containing protein</fullName>
    </recommendedName>
</protein>
<dbReference type="AlphaFoldDB" id="A0A9P3C1A2"/>
<feature type="chain" id="PRO_5040353622" description="WD-like domain-containing protein" evidence="1">
    <location>
        <begin position="21"/>
        <end position="152"/>
    </location>
</feature>
<evidence type="ECO:0000313" key="4">
    <source>
        <dbReference type="Proteomes" id="UP000710440"/>
    </source>
</evidence>
<feature type="domain" description="WD-like" evidence="2">
    <location>
        <begin position="72"/>
        <end position="133"/>
    </location>
</feature>
<dbReference type="EMBL" id="BOPL01000004">
    <property type="protein sequence ID" value="GIK02214.1"/>
    <property type="molecule type" value="Genomic_DNA"/>
</dbReference>
<dbReference type="Proteomes" id="UP000710440">
    <property type="component" value="Unassembled WGS sequence"/>
</dbReference>
<keyword evidence="4" id="KW-1185">Reference proteome</keyword>
<reference evidence="3 4" key="1">
    <citation type="submission" date="2021-02" db="EMBL/GenBank/DDBJ databases">
        <title>Pan-genome distribution and transcriptional activeness of fungal secondary metabolism genes in Aspergillus section Fumigati.</title>
        <authorList>
            <person name="Takahashi H."/>
            <person name="Umemura M."/>
            <person name="Ninomiya A."/>
            <person name="Kusuya Y."/>
            <person name="Urayama S."/>
            <person name="Shimizu M."/>
            <person name="Watanabe A."/>
            <person name="Kamei K."/>
            <person name="Yaguchi T."/>
            <person name="Hagiwara D."/>
        </authorList>
    </citation>
    <scope>NUCLEOTIDE SEQUENCE [LARGE SCALE GENOMIC DNA]</scope>
    <source>
        <strain evidence="3 4">IFM 47045</strain>
    </source>
</reference>
<gene>
    <name evidence="3" type="ORF">Aspvir_006263</name>
</gene>
<dbReference type="InterPro" id="IPR046925">
    <property type="entry name" value="WD-like_fungi"/>
</dbReference>
<proteinExistence type="predicted"/>
<name>A0A9P3C1A2_ASPVI</name>
<dbReference type="Pfam" id="PF20493">
    <property type="entry name" value="WD-like_fungi"/>
    <property type="match status" value="1"/>
</dbReference>
<comment type="caution">
    <text evidence="3">The sequence shown here is derived from an EMBL/GenBank/DDBJ whole genome shotgun (WGS) entry which is preliminary data.</text>
</comment>
<dbReference type="OrthoDB" id="3705032at2759"/>
<accession>A0A9P3C1A2</accession>